<keyword evidence="6" id="KW-1185">Reference proteome</keyword>
<dbReference type="FunFam" id="3.30.300.30:FF:000008">
    <property type="entry name" value="2,3-dihydroxybenzoate-AMP ligase"/>
    <property type="match status" value="1"/>
</dbReference>
<evidence type="ECO:0000256" key="1">
    <source>
        <dbReference type="ARBA" id="ARBA00006432"/>
    </source>
</evidence>
<dbReference type="GO" id="GO:0016878">
    <property type="term" value="F:acid-thiol ligase activity"/>
    <property type="evidence" value="ECO:0007669"/>
    <property type="project" value="UniProtKB-ARBA"/>
</dbReference>
<dbReference type="EMBL" id="JACHWY010000001">
    <property type="protein sequence ID" value="MBB3045836.1"/>
    <property type="molecule type" value="Genomic_DNA"/>
</dbReference>
<proteinExistence type="inferred from homology"/>
<dbReference type="PANTHER" id="PTHR43767:SF1">
    <property type="entry name" value="NONRIBOSOMAL PEPTIDE SYNTHASE PES1 (EUROFUNG)-RELATED"/>
    <property type="match status" value="1"/>
</dbReference>
<dbReference type="Gene3D" id="3.40.50.12780">
    <property type="entry name" value="N-terminal domain of ligase-like"/>
    <property type="match status" value="1"/>
</dbReference>
<gene>
    <name evidence="5" type="ORF">FHR99_000072</name>
</gene>
<sequence>MSSHAAIDLTSILNSVCIRNAQSPAISFEGSTWSYAEFDERCRRLARLLKQQGVRKGDRVGYVGQNHPAFLETLFGAARLGAIFVPMNYRLSGPELTYIVNDAGLQTLIFDQFMQSTIEDIQSEICAEHLLGVDLSESSIPDYEVSLNDCHPLLEHTSVSAQDVAFIMYTSGTTGTPKGVMLTHGNIFWNDLNLRLVEDIYGAVILTVCPMYHIAGLNCAALAAIFRGAHQHILRMFDPGETLRTIEREKVNALLCVPAMLLFMSQHEDFDTTNLSSVRALLSGGAPVPPPLIKRYQQRGLPFYQVYGLTETAPYALMNLAGDTKTHPAAAGKPVFFTEVKITDGSGNQVQPGEQGEICIRGPNVMSGYWNKPEATAEVLTDDGWFSSGDIGYQDKNGFYYVSDRKKDMVITGGENVYPAEVEAVIYQHDAVQEVAVIGLPDDKWGEAVTAVVVVKGGYEMNLEQLRAFCDGKLARYKIPLKLFIAEDLPRNPSGKVLKYQLRERFTTPSSQVA</sequence>
<evidence type="ECO:0000313" key="5">
    <source>
        <dbReference type="EMBL" id="MBB3045836.1"/>
    </source>
</evidence>
<evidence type="ECO:0000313" key="6">
    <source>
        <dbReference type="Proteomes" id="UP000537130"/>
    </source>
</evidence>
<protein>
    <submittedName>
        <fullName evidence="5">Fatty-acyl-CoA synthase</fullName>
        <ecNumber evidence="5">6.2.1.-</ecNumber>
    </submittedName>
</protein>
<dbReference type="InterPro" id="IPR045851">
    <property type="entry name" value="AMP-bd_C_sf"/>
</dbReference>
<accession>A0A7W4W1P0</accession>
<dbReference type="NCBIfam" id="NF004837">
    <property type="entry name" value="PRK06187.1"/>
    <property type="match status" value="1"/>
</dbReference>
<name>A0A7W4W1P0_9GAMM</name>
<dbReference type="PANTHER" id="PTHR43767">
    <property type="entry name" value="LONG-CHAIN-FATTY-ACID--COA LIGASE"/>
    <property type="match status" value="1"/>
</dbReference>
<dbReference type="PRINTS" id="PR00154">
    <property type="entry name" value="AMPBINDING"/>
</dbReference>
<dbReference type="Pfam" id="PF13193">
    <property type="entry name" value="AMP-binding_C"/>
    <property type="match status" value="1"/>
</dbReference>
<dbReference type="Proteomes" id="UP000537130">
    <property type="component" value="Unassembled WGS sequence"/>
</dbReference>
<dbReference type="InterPro" id="IPR025110">
    <property type="entry name" value="AMP-bd_C"/>
</dbReference>
<comment type="caution">
    <text evidence="5">The sequence shown here is derived from an EMBL/GenBank/DDBJ whole genome shotgun (WGS) entry which is preliminary data.</text>
</comment>
<dbReference type="CDD" id="cd17631">
    <property type="entry name" value="FACL_FadD13-like"/>
    <property type="match status" value="1"/>
</dbReference>
<reference evidence="5 6" key="1">
    <citation type="submission" date="2020-08" db="EMBL/GenBank/DDBJ databases">
        <title>Genomic Encyclopedia of Type Strains, Phase III (KMG-III): the genomes of soil and plant-associated and newly described type strains.</title>
        <authorList>
            <person name="Whitman W."/>
        </authorList>
    </citation>
    <scope>NUCLEOTIDE SEQUENCE [LARGE SCALE GENOMIC DNA]</scope>
    <source>
        <strain evidence="5 6">CECT 8654</strain>
    </source>
</reference>
<dbReference type="InterPro" id="IPR042099">
    <property type="entry name" value="ANL_N_sf"/>
</dbReference>
<dbReference type="Pfam" id="PF00501">
    <property type="entry name" value="AMP-binding"/>
    <property type="match status" value="1"/>
</dbReference>
<dbReference type="EC" id="6.2.1.-" evidence="5"/>
<feature type="domain" description="AMP-dependent synthetase/ligase" evidence="3">
    <location>
        <begin position="19"/>
        <end position="370"/>
    </location>
</feature>
<dbReference type="InterPro" id="IPR020459">
    <property type="entry name" value="AMP-binding"/>
</dbReference>
<feature type="domain" description="AMP-binding enzyme C-terminal" evidence="4">
    <location>
        <begin position="421"/>
        <end position="496"/>
    </location>
</feature>
<evidence type="ECO:0000259" key="3">
    <source>
        <dbReference type="Pfam" id="PF00501"/>
    </source>
</evidence>
<dbReference type="InterPro" id="IPR050237">
    <property type="entry name" value="ATP-dep_AMP-bd_enzyme"/>
</dbReference>
<keyword evidence="2 5" id="KW-0436">Ligase</keyword>
<dbReference type="AlphaFoldDB" id="A0A7W4W1P0"/>
<dbReference type="SUPFAM" id="SSF56801">
    <property type="entry name" value="Acetyl-CoA synthetase-like"/>
    <property type="match status" value="1"/>
</dbReference>
<dbReference type="PROSITE" id="PS00455">
    <property type="entry name" value="AMP_BINDING"/>
    <property type="match status" value="1"/>
</dbReference>
<dbReference type="InterPro" id="IPR000873">
    <property type="entry name" value="AMP-dep_synth/lig_dom"/>
</dbReference>
<dbReference type="Gene3D" id="3.30.300.30">
    <property type="match status" value="1"/>
</dbReference>
<comment type="similarity">
    <text evidence="1">Belongs to the ATP-dependent AMP-binding enzyme family.</text>
</comment>
<dbReference type="InterPro" id="IPR020845">
    <property type="entry name" value="AMP-binding_CS"/>
</dbReference>
<evidence type="ECO:0000256" key="2">
    <source>
        <dbReference type="ARBA" id="ARBA00022598"/>
    </source>
</evidence>
<organism evidence="5 6">
    <name type="scientific">Litorivivens lipolytica</name>
    <dbReference type="NCBI Taxonomy" id="1524264"/>
    <lineage>
        <taxon>Bacteria</taxon>
        <taxon>Pseudomonadati</taxon>
        <taxon>Pseudomonadota</taxon>
        <taxon>Gammaproteobacteria</taxon>
        <taxon>Litorivivens</taxon>
    </lineage>
</organism>
<dbReference type="RefSeq" id="WP_183408561.1">
    <property type="nucleotide sequence ID" value="NZ_JACHWY010000001.1"/>
</dbReference>
<evidence type="ECO:0000259" key="4">
    <source>
        <dbReference type="Pfam" id="PF13193"/>
    </source>
</evidence>